<reference evidence="2 3" key="1">
    <citation type="submission" date="2019-02" db="EMBL/GenBank/DDBJ databases">
        <title>Deep-cultivation of Planctomycetes and their phenomic and genomic characterization uncovers novel biology.</title>
        <authorList>
            <person name="Wiegand S."/>
            <person name="Jogler M."/>
            <person name="Boedeker C."/>
            <person name="Pinto D."/>
            <person name="Vollmers J."/>
            <person name="Rivas-Marin E."/>
            <person name="Kohn T."/>
            <person name="Peeters S.H."/>
            <person name="Heuer A."/>
            <person name="Rast P."/>
            <person name="Oberbeckmann S."/>
            <person name="Bunk B."/>
            <person name="Jeske O."/>
            <person name="Meyerdierks A."/>
            <person name="Storesund J.E."/>
            <person name="Kallscheuer N."/>
            <person name="Luecker S."/>
            <person name="Lage O.M."/>
            <person name="Pohl T."/>
            <person name="Merkel B.J."/>
            <person name="Hornburger P."/>
            <person name="Mueller R.-W."/>
            <person name="Bruemmer F."/>
            <person name="Labrenz M."/>
            <person name="Spormann A.M."/>
            <person name="Op den Camp H."/>
            <person name="Overmann J."/>
            <person name="Amann R."/>
            <person name="Jetten M.S.M."/>
            <person name="Mascher T."/>
            <person name="Medema M.H."/>
            <person name="Devos D.P."/>
            <person name="Kaster A.-K."/>
            <person name="Ovreas L."/>
            <person name="Rohde M."/>
            <person name="Galperin M.Y."/>
            <person name="Jogler C."/>
        </authorList>
    </citation>
    <scope>NUCLEOTIDE SEQUENCE [LARGE SCALE GENOMIC DNA]</scope>
    <source>
        <strain evidence="2 3">Pla133</strain>
    </source>
</reference>
<dbReference type="AlphaFoldDB" id="A0A518BML8"/>
<dbReference type="KEGG" id="pbap:Pla133_33270"/>
<dbReference type="EMBL" id="CP036287">
    <property type="protein sequence ID" value="QDU68232.1"/>
    <property type="molecule type" value="Genomic_DNA"/>
</dbReference>
<dbReference type="InterPro" id="IPR008930">
    <property type="entry name" value="Terpenoid_cyclase/PrenylTrfase"/>
</dbReference>
<accession>A0A518BML8</accession>
<dbReference type="CDD" id="cd00688">
    <property type="entry name" value="ISOPREN_C2_like"/>
    <property type="match status" value="1"/>
</dbReference>
<keyword evidence="2" id="KW-0808">Transferase</keyword>
<dbReference type="SUPFAM" id="SSF48239">
    <property type="entry name" value="Terpenoid cyclases/Protein prenyltransferases"/>
    <property type="match status" value="2"/>
</dbReference>
<evidence type="ECO:0000313" key="2">
    <source>
        <dbReference type="EMBL" id="QDU68232.1"/>
    </source>
</evidence>
<dbReference type="Proteomes" id="UP000316921">
    <property type="component" value="Chromosome"/>
</dbReference>
<feature type="chain" id="PRO_5022037848" evidence="1">
    <location>
        <begin position="24"/>
        <end position="430"/>
    </location>
</feature>
<dbReference type="Gene3D" id="1.50.10.20">
    <property type="match status" value="3"/>
</dbReference>
<protein>
    <submittedName>
        <fullName evidence="2">Prenyltransferase and squalene oxidase repeat protein</fullName>
    </submittedName>
</protein>
<evidence type="ECO:0000256" key="1">
    <source>
        <dbReference type="SAM" id="SignalP"/>
    </source>
</evidence>
<dbReference type="UniPathway" id="UPA00337"/>
<proteinExistence type="predicted"/>
<evidence type="ECO:0000313" key="3">
    <source>
        <dbReference type="Proteomes" id="UP000316921"/>
    </source>
</evidence>
<gene>
    <name evidence="2" type="ORF">Pla133_33270</name>
</gene>
<keyword evidence="1" id="KW-0732">Signal</keyword>
<dbReference type="RefSeq" id="WP_145067068.1">
    <property type="nucleotide sequence ID" value="NZ_CP036287.1"/>
</dbReference>
<organism evidence="2 3">
    <name type="scientific">Engelhardtia mirabilis</name>
    <dbReference type="NCBI Taxonomy" id="2528011"/>
    <lineage>
        <taxon>Bacteria</taxon>
        <taxon>Pseudomonadati</taxon>
        <taxon>Planctomycetota</taxon>
        <taxon>Planctomycetia</taxon>
        <taxon>Planctomycetia incertae sedis</taxon>
        <taxon>Engelhardtia</taxon>
    </lineage>
</organism>
<sequence length="430" mass="46470" precursor="true">MRPTARLGVLTVAAALLASAASARPQLASVLDPATAAPASATVAAPFAAPVAVPIADPRAQPTGPVAASVLGAQQTGPAQTPSITPEQVQAVARGLAWLAAHQNGDGSWTGKVGYKLNNGYRYTRESGHVGVTSLALMAFLAGGHLPGRGEYGEVVERGLNWILDVADAQGDGYMTSGGTRMYSHAFATLVLAEIYGMTHREDVRSVLQRAVDFIVRAQNEEGGWRYEPYAPQSDMSIVVCQVLALRAARNIGIRVPKTTIDRAAQYIVDSAITEHDRRGGFQHHMFADEVGAFVYQKDSSSRSSFPLTSAGVTALHGVGIYSDEAIRQGLDYLNANLSHFNDRYGTRDNGHYFFWYGHYYGVQAMFTAGTQNGVDYWNPYYTEVREVILDLQQPDGSWPNSVGPGPEFGTAVALLVLEIPYRYLPIFQR</sequence>
<name>A0A518BML8_9BACT</name>
<dbReference type="GO" id="GO:0016740">
    <property type="term" value="F:transferase activity"/>
    <property type="evidence" value="ECO:0007669"/>
    <property type="project" value="UniProtKB-KW"/>
</dbReference>
<feature type="signal peptide" evidence="1">
    <location>
        <begin position="1"/>
        <end position="23"/>
    </location>
</feature>
<keyword evidence="3" id="KW-1185">Reference proteome</keyword>